<dbReference type="AlphaFoldDB" id="X8AIB4"/>
<evidence type="ECO:0000313" key="1">
    <source>
        <dbReference type="EMBL" id="EUA30615.1"/>
    </source>
</evidence>
<name>X8AIB4_MYCXE</name>
<accession>X8AIB4</accession>
<dbReference type="EMBL" id="JAOB01000060">
    <property type="protein sequence ID" value="EUA30615.1"/>
    <property type="molecule type" value="Genomic_DNA"/>
</dbReference>
<proteinExistence type="predicted"/>
<organism evidence="1">
    <name type="scientific">Mycobacterium xenopi 4042</name>
    <dbReference type="NCBI Taxonomy" id="1299334"/>
    <lineage>
        <taxon>Bacteria</taxon>
        <taxon>Bacillati</taxon>
        <taxon>Actinomycetota</taxon>
        <taxon>Actinomycetes</taxon>
        <taxon>Mycobacteriales</taxon>
        <taxon>Mycobacteriaceae</taxon>
        <taxon>Mycobacterium</taxon>
    </lineage>
</organism>
<reference evidence="1" key="1">
    <citation type="submission" date="2014-01" db="EMBL/GenBank/DDBJ databases">
        <authorList>
            <person name="Brown-Elliot B."/>
            <person name="Wallace R."/>
            <person name="Lenaerts A."/>
            <person name="Ordway D."/>
            <person name="DeGroote M.A."/>
            <person name="Parker T."/>
            <person name="Sizemore C."/>
            <person name="Tallon L.J."/>
            <person name="Sadzewicz L.K."/>
            <person name="Sengamalay N."/>
            <person name="Fraser C.M."/>
            <person name="Hine E."/>
            <person name="Shefchek K.A."/>
            <person name="Das S.P."/>
            <person name="Tettelin H."/>
        </authorList>
    </citation>
    <scope>NUCLEOTIDE SEQUENCE [LARGE SCALE GENOMIC DNA]</scope>
    <source>
        <strain evidence="1">4042</strain>
    </source>
</reference>
<protein>
    <submittedName>
        <fullName evidence="1">Uncharacterized protein</fullName>
    </submittedName>
</protein>
<sequence length="85" mass="8772">MVVEDVKGVPTGRVNKPAVESGFGGAAVLALCRIDIGKHAVVKALIIGPCGWHANCPTGCNQENGKCQRDPDGCAAACPMRTQVI</sequence>
<gene>
    <name evidence="1" type="ORF">I553_4872</name>
</gene>
<comment type="caution">
    <text evidence="1">The sequence shown here is derived from an EMBL/GenBank/DDBJ whole genome shotgun (WGS) entry which is preliminary data.</text>
</comment>